<dbReference type="GO" id="GO:0061630">
    <property type="term" value="F:ubiquitin protein ligase activity"/>
    <property type="evidence" value="ECO:0007669"/>
    <property type="project" value="UniProtKB-EC"/>
</dbReference>
<evidence type="ECO:0000256" key="2">
    <source>
        <dbReference type="ARBA" id="ARBA00004906"/>
    </source>
</evidence>
<dbReference type="EC" id="2.3.2.27" evidence="3"/>
<dbReference type="EMBL" id="JARBHA010000003">
    <property type="protein sequence ID" value="KAJ9705080.1"/>
    <property type="molecule type" value="Genomic_DNA"/>
</dbReference>
<feature type="domain" description="RING-type" evidence="11">
    <location>
        <begin position="719"/>
        <end position="760"/>
    </location>
</feature>
<dbReference type="PROSITE" id="PS50089">
    <property type="entry name" value="ZF_RING_2"/>
    <property type="match status" value="1"/>
</dbReference>
<dbReference type="InterPro" id="IPR013083">
    <property type="entry name" value="Znf_RING/FYVE/PHD"/>
</dbReference>
<keyword evidence="5" id="KW-0479">Metal-binding</keyword>
<name>A0AA39ADJ6_VITRO</name>
<evidence type="ECO:0000256" key="8">
    <source>
        <dbReference type="ARBA" id="ARBA00022833"/>
    </source>
</evidence>
<proteinExistence type="predicted"/>
<keyword evidence="6 9" id="KW-0863">Zinc-finger</keyword>
<dbReference type="Gene3D" id="3.30.40.10">
    <property type="entry name" value="Zinc/RING finger domain, C3HC4 (zinc finger)"/>
    <property type="match status" value="1"/>
</dbReference>
<dbReference type="Proteomes" id="UP001168098">
    <property type="component" value="Unassembled WGS sequence"/>
</dbReference>
<evidence type="ECO:0000256" key="10">
    <source>
        <dbReference type="SAM" id="MobiDB-lite"/>
    </source>
</evidence>
<accession>A0AA39ADJ6</accession>
<dbReference type="AlphaFoldDB" id="A0AA39ADJ6"/>
<evidence type="ECO:0000313" key="12">
    <source>
        <dbReference type="EMBL" id="KAJ9705080.1"/>
    </source>
</evidence>
<protein>
    <recommendedName>
        <fullName evidence="3">RING-type E3 ubiquitin transferase</fullName>
        <ecNumber evidence="3">2.3.2.27</ecNumber>
    </recommendedName>
</protein>
<dbReference type="InterPro" id="IPR045191">
    <property type="entry name" value="MBR1/2-like"/>
</dbReference>
<dbReference type="SUPFAM" id="SSF57850">
    <property type="entry name" value="RING/U-box"/>
    <property type="match status" value="1"/>
</dbReference>
<feature type="compositionally biased region" description="Polar residues" evidence="10">
    <location>
        <begin position="337"/>
        <end position="348"/>
    </location>
</feature>
<dbReference type="FunFam" id="3.30.40.10:FF:000309">
    <property type="entry name" value="E3 ubiquitin-protein ligase MBR2"/>
    <property type="match status" value="1"/>
</dbReference>
<evidence type="ECO:0000256" key="3">
    <source>
        <dbReference type="ARBA" id="ARBA00012483"/>
    </source>
</evidence>
<dbReference type="InterPro" id="IPR001841">
    <property type="entry name" value="Znf_RING"/>
</dbReference>
<dbReference type="Pfam" id="PF13639">
    <property type="entry name" value="zf-RING_2"/>
    <property type="match status" value="1"/>
</dbReference>
<evidence type="ECO:0000313" key="13">
    <source>
        <dbReference type="Proteomes" id="UP001168098"/>
    </source>
</evidence>
<dbReference type="PANTHER" id="PTHR22937">
    <property type="entry name" value="E3 UBIQUITIN-PROTEIN LIGASE RNF165"/>
    <property type="match status" value="1"/>
</dbReference>
<dbReference type="GO" id="GO:0010228">
    <property type="term" value="P:vegetative to reproductive phase transition of meristem"/>
    <property type="evidence" value="ECO:0007669"/>
    <property type="project" value="UniProtKB-ARBA"/>
</dbReference>
<reference evidence="12 13" key="1">
    <citation type="journal article" date="2023" name="BMC Biotechnol.">
        <title>Vitis rotundifolia cv Carlos genome sequencing.</title>
        <authorList>
            <person name="Huff M."/>
            <person name="Hulse-Kemp A."/>
            <person name="Scheffler B."/>
            <person name="Youngblood R."/>
            <person name="Simpson S."/>
            <person name="Babiker E."/>
            <person name="Staton M."/>
        </authorList>
    </citation>
    <scope>NUCLEOTIDE SEQUENCE [LARGE SCALE GENOMIC DNA]</scope>
    <source>
        <tissue evidence="12">Leaf</tissue>
    </source>
</reference>
<comment type="caution">
    <text evidence="12">The sequence shown here is derived from an EMBL/GenBank/DDBJ whole genome shotgun (WGS) entry which is preliminary data.</text>
</comment>
<feature type="region of interest" description="Disordered" evidence="10">
    <location>
        <begin position="234"/>
        <end position="259"/>
    </location>
</feature>
<gene>
    <name evidence="12" type="ORF">PVL29_003234</name>
</gene>
<evidence type="ECO:0000256" key="4">
    <source>
        <dbReference type="ARBA" id="ARBA00022679"/>
    </source>
</evidence>
<dbReference type="GO" id="GO:0043161">
    <property type="term" value="P:proteasome-mediated ubiquitin-dependent protein catabolic process"/>
    <property type="evidence" value="ECO:0007669"/>
    <property type="project" value="UniProtKB-ARBA"/>
</dbReference>
<dbReference type="GO" id="GO:0008270">
    <property type="term" value="F:zinc ion binding"/>
    <property type="evidence" value="ECO:0007669"/>
    <property type="project" value="UniProtKB-KW"/>
</dbReference>
<comment type="catalytic activity">
    <reaction evidence="1">
        <text>S-ubiquitinyl-[E2 ubiquitin-conjugating enzyme]-L-cysteine + [acceptor protein]-L-lysine = [E2 ubiquitin-conjugating enzyme]-L-cysteine + N(6)-ubiquitinyl-[acceptor protein]-L-lysine.</text>
        <dbReference type="EC" id="2.3.2.27"/>
    </reaction>
</comment>
<organism evidence="12 13">
    <name type="scientific">Vitis rotundifolia</name>
    <name type="common">Muscadine grape</name>
    <dbReference type="NCBI Taxonomy" id="103349"/>
    <lineage>
        <taxon>Eukaryota</taxon>
        <taxon>Viridiplantae</taxon>
        <taxon>Streptophyta</taxon>
        <taxon>Embryophyta</taxon>
        <taxon>Tracheophyta</taxon>
        <taxon>Spermatophyta</taxon>
        <taxon>Magnoliopsida</taxon>
        <taxon>eudicotyledons</taxon>
        <taxon>Gunneridae</taxon>
        <taxon>Pentapetalae</taxon>
        <taxon>rosids</taxon>
        <taxon>Vitales</taxon>
        <taxon>Vitaceae</taxon>
        <taxon>Viteae</taxon>
        <taxon>Vitis</taxon>
    </lineage>
</organism>
<evidence type="ECO:0000256" key="7">
    <source>
        <dbReference type="ARBA" id="ARBA00022786"/>
    </source>
</evidence>
<comment type="pathway">
    <text evidence="2">Protein modification; protein ubiquitination.</text>
</comment>
<keyword evidence="7" id="KW-0833">Ubl conjugation pathway</keyword>
<feature type="region of interest" description="Disordered" evidence="10">
    <location>
        <begin position="337"/>
        <end position="358"/>
    </location>
</feature>
<evidence type="ECO:0000259" key="11">
    <source>
        <dbReference type="PROSITE" id="PS50089"/>
    </source>
</evidence>
<evidence type="ECO:0000256" key="1">
    <source>
        <dbReference type="ARBA" id="ARBA00000900"/>
    </source>
</evidence>
<evidence type="ECO:0000256" key="5">
    <source>
        <dbReference type="ARBA" id="ARBA00022723"/>
    </source>
</evidence>
<dbReference type="SMART" id="SM00184">
    <property type="entry name" value="RING"/>
    <property type="match status" value="1"/>
</dbReference>
<keyword evidence="8" id="KW-0862">Zinc</keyword>
<evidence type="ECO:0000256" key="6">
    <source>
        <dbReference type="ARBA" id="ARBA00022771"/>
    </source>
</evidence>
<keyword evidence="13" id="KW-1185">Reference proteome</keyword>
<sequence length="766" mass="82092">MYPPLLLLDFRSFPGVFLAAHCLCWNNILYFQTFWGGNSSGLMQGQRSSIGSFSETIDFGQGSVSNNTGMNQQTSWNNMLNPVDSRLSNYMLPSNEANFTCVNAVNHDVQNFNGWHLGESSSSMNPQNQAINAGVRMEHGRSSSGTLAGTDPNLEDRRLDLANSPLHESATSGNQITRGPLFIRDSSSTRIPLNVNLNAEIVGNSGSGGQGMGAGLCKSGGLGTEQVSSVSASADNIGASSGSSGSLIEENNGGSGSSLGSWGLSCKRKALEGTSGQSYPGGSSSCSPQAEPSAWLAVPAHSNASNSLSISTPSGNSLSSGIGMRGVAPSDVFPSSSVTGNAENSQRNFGRRVNPGHQQEPVAFNLSSAGITRRSNVNSNHQSSRPLTFSDSLDLRPNAAVAANANAPQIAPQSQSHVLHIPGLARNMHPFPWSGASNSRAGSSSRSFNFSRERAAVLQEEANLRSNHRNNAEHPMFIPATETRNLAQDPTHWSLATGNISTNGGGPSTSRMGLSSSVHSLPTAWIPVHNPPTSNQQRLSEIAPWTLFPSIESEAGGLSGPFSPLPSGPSANTRETVISAGAISQVHQQTYPRSGFLMERQGNDVLGMLHSLRALAANIEGRHRLTSEIRQVLTAMRRGESLRAEDYMLFDPFIYHGMSELQDRHRDMRLDVDNMSYEELLDLEERIGDVNTGLSEEKILKCMKRQKYSSSPTPKVEPCCICQEEYAVGDDLGILDCGHDFHTNCIKQWLMQKNLCPICKTTGLAT</sequence>
<evidence type="ECO:0000256" key="9">
    <source>
        <dbReference type="PROSITE-ProRule" id="PRU00175"/>
    </source>
</evidence>
<keyword evidence="4" id="KW-0808">Transferase</keyword>
<dbReference type="PANTHER" id="PTHR22937:SF224">
    <property type="entry name" value="E3 UBIQUITIN-PROTEIN LIGASE MBR1-RELATED"/>
    <property type="match status" value="1"/>
</dbReference>